<reference evidence="2 3" key="1">
    <citation type="submission" date="2019-07" db="EMBL/GenBank/DDBJ databases">
        <title>Pseudomonas mangiferae sp. nov., isolated from bark of mango tree in Thailand.</title>
        <authorList>
            <person name="Srisuk N."/>
            <person name="Anurat P."/>
        </authorList>
    </citation>
    <scope>NUCLEOTIDE SEQUENCE [LARGE SCALE GENOMIC DNA]</scope>
    <source>
        <strain evidence="2 3">DMKU_BBB3-04</strain>
    </source>
</reference>
<dbReference type="InterPro" id="IPR001633">
    <property type="entry name" value="EAL_dom"/>
</dbReference>
<evidence type="ECO:0000259" key="1">
    <source>
        <dbReference type="PROSITE" id="PS50883"/>
    </source>
</evidence>
<organism evidence="2 3">
    <name type="scientific">Pseudomonas mangiferae</name>
    <dbReference type="NCBI Taxonomy" id="2593654"/>
    <lineage>
        <taxon>Bacteria</taxon>
        <taxon>Pseudomonadati</taxon>
        <taxon>Pseudomonadota</taxon>
        <taxon>Gammaproteobacteria</taxon>
        <taxon>Pseudomonadales</taxon>
        <taxon>Pseudomonadaceae</taxon>
        <taxon>Pseudomonas</taxon>
    </lineage>
</organism>
<accession>A0A553H2X2</accession>
<dbReference type="AlphaFoldDB" id="A0A553H2X2"/>
<feature type="domain" description="EAL" evidence="1">
    <location>
        <begin position="1"/>
        <end position="248"/>
    </location>
</feature>
<name>A0A553H2X2_9PSED</name>
<dbReference type="CDD" id="cd01948">
    <property type="entry name" value="EAL"/>
    <property type="match status" value="1"/>
</dbReference>
<dbReference type="PANTHER" id="PTHR33121">
    <property type="entry name" value="CYCLIC DI-GMP PHOSPHODIESTERASE PDEF"/>
    <property type="match status" value="1"/>
</dbReference>
<dbReference type="Proteomes" id="UP000315235">
    <property type="component" value="Unassembled WGS sequence"/>
</dbReference>
<evidence type="ECO:0000313" key="3">
    <source>
        <dbReference type="Proteomes" id="UP000315235"/>
    </source>
</evidence>
<dbReference type="SMART" id="SM00052">
    <property type="entry name" value="EAL"/>
    <property type="match status" value="1"/>
</dbReference>
<proteinExistence type="predicted"/>
<protein>
    <submittedName>
        <fullName evidence="2">EAL domain-containing protein</fullName>
    </submittedName>
</protein>
<dbReference type="OrthoDB" id="1673646at2"/>
<evidence type="ECO:0000313" key="2">
    <source>
        <dbReference type="EMBL" id="TRX76099.1"/>
    </source>
</evidence>
<dbReference type="PROSITE" id="PS50883">
    <property type="entry name" value="EAL"/>
    <property type="match status" value="1"/>
</dbReference>
<dbReference type="SUPFAM" id="SSF141868">
    <property type="entry name" value="EAL domain-like"/>
    <property type="match status" value="1"/>
</dbReference>
<dbReference type="Gene3D" id="3.20.20.450">
    <property type="entry name" value="EAL domain"/>
    <property type="match status" value="1"/>
</dbReference>
<dbReference type="Pfam" id="PF00563">
    <property type="entry name" value="EAL"/>
    <property type="match status" value="1"/>
</dbReference>
<comment type="caution">
    <text evidence="2">The sequence shown here is derived from an EMBL/GenBank/DDBJ whole genome shotgun (WGS) entry which is preliminary data.</text>
</comment>
<gene>
    <name evidence="2" type="ORF">FM069_02610</name>
</gene>
<dbReference type="PANTHER" id="PTHR33121:SF15">
    <property type="entry name" value="BLUE LIGHT- AND TEMPERATURE-REGULATED ANTIREPRESSOR BLUF"/>
    <property type="match status" value="1"/>
</dbReference>
<dbReference type="GO" id="GO:0071111">
    <property type="term" value="F:cyclic-guanylate-specific phosphodiesterase activity"/>
    <property type="evidence" value="ECO:0007669"/>
    <property type="project" value="InterPro"/>
</dbReference>
<dbReference type="RefSeq" id="WP_143486727.1">
    <property type="nucleotide sequence ID" value="NZ_VJOY01000002.1"/>
</dbReference>
<dbReference type="InterPro" id="IPR035919">
    <property type="entry name" value="EAL_sf"/>
</dbReference>
<dbReference type="EMBL" id="VJOY01000002">
    <property type="protein sequence ID" value="TRX76099.1"/>
    <property type="molecule type" value="Genomic_DNA"/>
</dbReference>
<keyword evidence="3" id="KW-1185">Reference proteome</keyword>
<dbReference type="InterPro" id="IPR050706">
    <property type="entry name" value="Cyclic-di-GMP_PDE-like"/>
</dbReference>
<sequence>MSDLPSCSSCRDLGEDDFALSMAFQPIIDVSQGQVFAHEALVRGIAGESAASQLERVDADNRYRFDQRCRIKAVEWGARLNVPARLSINFMPNAVYRPETCIRATLEAAKRVNFPLERIIFEVTEQEQVLDLDHLCGILHAYRARGFLTAIDDFGAGFAGLNLLADFQPDLLKLDMALVRGIDCDNVRQVLVEGTLGMCRRLGITVIAEGVETRAEYDTLREMGIDLFQGYLFARPQFQGLPEIAYPA</sequence>